<dbReference type="PANTHER" id="PTHR43283:SF7">
    <property type="entry name" value="BETA-LACTAMASE-RELATED DOMAIN-CONTAINING PROTEIN"/>
    <property type="match status" value="1"/>
</dbReference>
<evidence type="ECO:0000256" key="1">
    <source>
        <dbReference type="SAM" id="SignalP"/>
    </source>
</evidence>
<dbReference type="InterPro" id="IPR012338">
    <property type="entry name" value="Beta-lactam/transpept-like"/>
</dbReference>
<keyword evidence="1" id="KW-0732">Signal</keyword>
<dbReference type="AlphaFoldDB" id="A0A5C5VPW8"/>
<feature type="domain" description="Beta-lactamase-related" evidence="2">
    <location>
        <begin position="65"/>
        <end position="333"/>
    </location>
</feature>
<keyword evidence="3" id="KW-0378">Hydrolase</keyword>
<feature type="chain" id="PRO_5023017739" evidence="1">
    <location>
        <begin position="30"/>
        <end position="400"/>
    </location>
</feature>
<protein>
    <submittedName>
        <fullName evidence="3">6-aminohexanoate-dimer hydrolase</fullName>
        <ecNumber evidence="3">3.5.1.46</ecNumber>
    </submittedName>
</protein>
<sequence length="400" mass="44388" precursor="true">MSHLAHTRRQLKIAVLLLVVFARTVTASAEQGLPAATPESQGMRTQMLREMSKYVRDNKFDIRGIVILRHGRLVFEWYAGGVTRDHNHITYSVTKSVVGTLAGVAIDRGELPGTDAKLSELFPREPALKKDARKARITLSDLLTMRSGLPQARAANPGPQKDVFERIHRSKDRTATILELKMAAKPGERFAYGNAEPQLVNAILRNATEEEPLHYARRVLFAPMDFSNTEWVHSDQTGLVPGGYGLRLRVIDMAKLGQLYLQGGRWGDDRIISEKWIKAATSRLAANRYGYYWWTNVPVGTHSGYAAKGLHGQLIHVIPELDIVFAAVSELPQRDVKKLSLMTERFVVGAVASDGPLPNNAQALKELTEELARAASYIPAGRENLPPIKLPQLPAKSPEQ</sequence>
<organism evidence="3 4">
    <name type="scientific">Thalassoglobus neptunius</name>
    <dbReference type="NCBI Taxonomy" id="1938619"/>
    <lineage>
        <taxon>Bacteria</taxon>
        <taxon>Pseudomonadati</taxon>
        <taxon>Planctomycetota</taxon>
        <taxon>Planctomycetia</taxon>
        <taxon>Planctomycetales</taxon>
        <taxon>Planctomycetaceae</taxon>
        <taxon>Thalassoglobus</taxon>
    </lineage>
</organism>
<dbReference type="SUPFAM" id="SSF56601">
    <property type="entry name" value="beta-lactamase/transpeptidase-like"/>
    <property type="match status" value="1"/>
</dbReference>
<dbReference type="Proteomes" id="UP000317243">
    <property type="component" value="Unassembled WGS sequence"/>
</dbReference>
<dbReference type="InterPro" id="IPR050789">
    <property type="entry name" value="Diverse_Enzym_Activities"/>
</dbReference>
<gene>
    <name evidence="3" type="primary">nylB</name>
    <name evidence="3" type="ORF">KOR42_49310</name>
</gene>
<name>A0A5C5VPW8_9PLAN</name>
<dbReference type="GO" id="GO:0019875">
    <property type="term" value="F:6-aminohexanoate-dimer hydrolase activity"/>
    <property type="evidence" value="ECO:0007669"/>
    <property type="project" value="UniProtKB-EC"/>
</dbReference>
<evidence type="ECO:0000259" key="2">
    <source>
        <dbReference type="Pfam" id="PF00144"/>
    </source>
</evidence>
<dbReference type="PANTHER" id="PTHR43283">
    <property type="entry name" value="BETA-LACTAMASE-RELATED"/>
    <property type="match status" value="1"/>
</dbReference>
<dbReference type="Pfam" id="PF00144">
    <property type="entry name" value="Beta-lactamase"/>
    <property type="match status" value="1"/>
</dbReference>
<comment type="caution">
    <text evidence="3">The sequence shown here is derived from an EMBL/GenBank/DDBJ whole genome shotgun (WGS) entry which is preliminary data.</text>
</comment>
<dbReference type="EMBL" id="SIHI01000051">
    <property type="protein sequence ID" value="TWT40624.1"/>
    <property type="molecule type" value="Genomic_DNA"/>
</dbReference>
<dbReference type="Gene3D" id="3.40.710.10">
    <property type="entry name" value="DD-peptidase/beta-lactamase superfamily"/>
    <property type="match status" value="1"/>
</dbReference>
<dbReference type="InterPro" id="IPR001466">
    <property type="entry name" value="Beta-lactam-related"/>
</dbReference>
<dbReference type="EC" id="3.5.1.46" evidence="3"/>
<proteinExistence type="predicted"/>
<accession>A0A5C5VPW8</accession>
<feature type="signal peptide" evidence="1">
    <location>
        <begin position="1"/>
        <end position="29"/>
    </location>
</feature>
<evidence type="ECO:0000313" key="3">
    <source>
        <dbReference type="EMBL" id="TWT40624.1"/>
    </source>
</evidence>
<evidence type="ECO:0000313" key="4">
    <source>
        <dbReference type="Proteomes" id="UP000317243"/>
    </source>
</evidence>
<reference evidence="3 4" key="1">
    <citation type="submission" date="2019-02" db="EMBL/GenBank/DDBJ databases">
        <title>Deep-cultivation of Planctomycetes and their phenomic and genomic characterization uncovers novel biology.</title>
        <authorList>
            <person name="Wiegand S."/>
            <person name="Jogler M."/>
            <person name="Boedeker C."/>
            <person name="Pinto D."/>
            <person name="Vollmers J."/>
            <person name="Rivas-Marin E."/>
            <person name="Kohn T."/>
            <person name="Peeters S.H."/>
            <person name="Heuer A."/>
            <person name="Rast P."/>
            <person name="Oberbeckmann S."/>
            <person name="Bunk B."/>
            <person name="Jeske O."/>
            <person name="Meyerdierks A."/>
            <person name="Storesund J.E."/>
            <person name="Kallscheuer N."/>
            <person name="Luecker S."/>
            <person name="Lage O.M."/>
            <person name="Pohl T."/>
            <person name="Merkel B.J."/>
            <person name="Hornburger P."/>
            <person name="Mueller R.-W."/>
            <person name="Bruemmer F."/>
            <person name="Labrenz M."/>
            <person name="Spormann A.M."/>
            <person name="Op Den Camp H."/>
            <person name="Overmann J."/>
            <person name="Amann R."/>
            <person name="Jetten M.S.M."/>
            <person name="Mascher T."/>
            <person name="Medema M.H."/>
            <person name="Devos D.P."/>
            <person name="Kaster A.-K."/>
            <person name="Ovreas L."/>
            <person name="Rohde M."/>
            <person name="Galperin M.Y."/>
            <person name="Jogler C."/>
        </authorList>
    </citation>
    <scope>NUCLEOTIDE SEQUENCE [LARGE SCALE GENOMIC DNA]</scope>
    <source>
        <strain evidence="3 4">KOR42</strain>
    </source>
</reference>
<keyword evidence="4" id="KW-1185">Reference proteome</keyword>